<reference evidence="4 5" key="1">
    <citation type="submission" date="2021-05" db="EMBL/GenBank/DDBJ databases">
        <title>Genome Assembly of Synthetic Allotetraploid Brassica napus Reveals Homoeologous Exchanges between Subgenomes.</title>
        <authorList>
            <person name="Davis J.T."/>
        </authorList>
    </citation>
    <scope>NUCLEOTIDE SEQUENCE [LARGE SCALE GENOMIC DNA]</scope>
    <source>
        <strain evidence="5">cv. Da-Ae</strain>
        <tissue evidence="4">Seedling</tissue>
    </source>
</reference>
<gene>
    <name evidence="4" type="ORF">HID58_091283</name>
</gene>
<dbReference type="EMBL" id="JAGKQM010002120">
    <property type="protein sequence ID" value="KAH0850232.1"/>
    <property type="molecule type" value="Genomic_DNA"/>
</dbReference>
<proteinExistence type="predicted"/>
<name>A0ABQ7X2Y1_BRANA</name>
<comment type="cofactor">
    <cofactor evidence="1">
        <name>heme</name>
        <dbReference type="ChEBI" id="CHEBI:30413"/>
    </cofactor>
</comment>
<comment type="caution">
    <text evidence="4">The sequence shown here is derived from an EMBL/GenBank/DDBJ whole genome shotgun (WGS) entry which is preliminary data.</text>
</comment>
<evidence type="ECO:0000256" key="2">
    <source>
        <dbReference type="ARBA" id="ARBA00012314"/>
    </source>
</evidence>
<evidence type="ECO:0000259" key="3">
    <source>
        <dbReference type="Pfam" id="PF06628"/>
    </source>
</evidence>
<evidence type="ECO:0000313" key="4">
    <source>
        <dbReference type="EMBL" id="KAH0850232.1"/>
    </source>
</evidence>
<evidence type="ECO:0000256" key="1">
    <source>
        <dbReference type="ARBA" id="ARBA00001971"/>
    </source>
</evidence>
<accession>A0ABQ7X2Y1</accession>
<dbReference type="PANTHER" id="PTHR11465">
    <property type="entry name" value="CATALASE"/>
    <property type="match status" value="1"/>
</dbReference>
<dbReference type="EC" id="1.11.1.6" evidence="2"/>
<feature type="domain" description="Catalase immune-responsive" evidence="3">
    <location>
        <begin position="185"/>
        <end position="247"/>
    </location>
</feature>
<protein>
    <recommendedName>
        <fullName evidence="2">catalase</fullName>
        <ecNumber evidence="2">1.11.1.6</ecNumber>
    </recommendedName>
</protein>
<dbReference type="PANTHER" id="PTHR11465:SF23">
    <property type="entry name" value="CATALASE-2"/>
    <property type="match status" value="1"/>
</dbReference>
<feature type="non-terminal residue" evidence="4">
    <location>
        <position position="1"/>
    </location>
</feature>
<dbReference type="Proteomes" id="UP000824890">
    <property type="component" value="Unassembled WGS sequence"/>
</dbReference>
<dbReference type="InterPro" id="IPR018028">
    <property type="entry name" value="Catalase"/>
</dbReference>
<evidence type="ECO:0000313" key="5">
    <source>
        <dbReference type="Proteomes" id="UP000824890"/>
    </source>
</evidence>
<dbReference type="InterPro" id="IPR020835">
    <property type="entry name" value="Catalase_sf"/>
</dbReference>
<sequence>TWKLFQYRGNACPHLCLKPGLILFNTFSIVWALVSIRGKGPFSGERLTLNHVSSRSSPPHWLDVSGTFRRETWYISVAIQGAAERFQRNPRRWSMSKKKPISLENLFEAVADDLQSMNDNLLSIVGAENPVLISAAEQIFCAGGKKMRALVNYFPSRYDPVRHAEKYPTPPVVCYGKRERCIIEKGNNFKETVDRYRSFTPERQGRFIGRGIDALSDPPITHEIRSIWISYWSQANKSLGQKLASRLNVRRGI</sequence>
<keyword evidence="5" id="KW-1185">Reference proteome</keyword>
<dbReference type="Pfam" id="PF06628">
    <property type="entry name" value="Catalase-rel"/>
    <property type="match status" value="1"/>
</dbReference>
<organism evidence="4 5">
    <name type="scientific">Brassica napus</name>
    <name type="common">Rape</name>
    <dbReference type="NCBI Taxonomy" id="3708"/>
    <lineage>
        <taxon>Eukaryota</taxon>
        <taxon>Viridiplantae</taxon>
        <taxon>Streptophyta</taxon>
        <taxon>Embryophyta</taxon>
        <taxon>Tracheophyta</taxon>
        <taxon>Spermatophyta</taxon>
        <taxon>Magnoliopsida</taxon>
        <taxon>eudicotyledons</taxon>
        <taxon>Gunneridae</taxon>
        <taxon>Pentapetalae</taxon>
        <taxon>rosids</taxon>
        <taxon>malvids</taxon>
        <taxon>Brassicales</taxon>
        <taxon>Brassicaceae</taxon>
        <taxon>Brassiceae</taxon>
        <taxon>Brassica</taxon>
    </lineage>
</organism>
<dbReference type="Gene3D" id="2.40.180.10">
    <property type="entry name" value="Catalase core domain"/>
    <property type="match status" value="1"/>
</dbReference>
<dbReference type="SUPFAM" id="SSF56634">
    <property type="entry name" value="Heme-dependent catalase-like"/>
    <property type="match status" value="1"/>
</dbReference>
<dbReference type="InterPro" id="IPR010582">
    <property type="entry name" value="Catalase_immune_responsive"/>
</dbReference>